<name>A0AAW2GPQ5_9HYME</name>
<dbReference type="AlphaFoldDB" id="A0AAW2GPQ5"/>
<evidence type="ECO:0000313" key="2">
    <source>
        <dbReference type="Proteomes" id="UP001430953"/>
    </source>
</evidence>
<gene>
    <name evidence="1" type="ORF">PUN28_004143</name>
</gene>
<dbReference type="EMBL" id="JADYXP020000003">
    <property type="protein sequence ID" value="KAL0129241.1"/>
    <property type="molecule type" value="Genomic_DNA"/>
</dbReference>
<sequence>MEARCLSFAQNGPKLNMSKGSASSKILRRFKKITFAGTFECRSFGAFARSLASSTIFAISVARALHQRKKHKRRKEGNYSRRHDRANESKGWTLFSSLVPRARATEDDGRC</sequence>
<reference evidence="1 2" key="1">
    <citation type="submission" date="2023-03" db="EMBL/GenBank/DDBJ databases">
        <title>High recombination rates correlate with genetic variation in Cardiocondyla obscurior ants.</title>
        <authorList>
            <person name="Errbii M."/>
        </authorList>
    </citation>
    <scope>NUCLEOTIDE SEQUENCE [LARGE SCALE GENOMIC DNA]</scope>
    <source>
        <strain evidence="1">Alpha-2009</strain>
        <tissue evidence="1">Whole body</tissue>
    </source>
</reference>
<evidence type="ECO:0000313" key="1">
    <source>
        <dbReference type="EMBL" id="KAL0129241.1"/>
    </source>
</evidence>
<comment type="caution">
    <text evidence="1">The sequence shown here is derived from an EMBL/GenBank/DDBJ whole genome shotgun (WGS) entry which is preliminary data.</text>
</comment>
<accession>A0AAW2GPQ5</accession>
<organism evidence="1 2">
    <name type="scientific">Cardiocondyla obscurior</name>
    <dbReference type="NCBI Taxonomy" id="286306"/>
    <lineage>
        <taxon>Eukaryota</taxon>
        <taxon>Metazoa</taxon>
        <taxon>Ecdysozoa</taxon>
        <taxon>Arthropoda</taxon>
        <taxon>Hexapoda</taxon>
        <taxon>Insecta</taxon>
        <taxon>Pterygota</taxon>
        <taxon>Neoptera</taxon>
        <taxon>Endopterygota</taxon>
        <taxon>Hymenoptera</taxon>
        <taxon>Apocrita</taxon>
        <taxon>Aculeata</taxon>
        <taxon>Formicoidea</taxon>
        <taxon>Formicidae</taxon>
        <taxon>Myrmicinae</taxon>
        <taxon>Cardiocondyla</taxon>
    </lineage>
</organism>
<proteinExistence type="predicted"/>
<keyword evidence="2" id="KW-1185">Reference proteome</keyword>
<protein>
    <submittedName>
        <fullName evidence="1">Uncharacterized protein</fullName>
    </submittedName>
</protein>
<dbReference type="Proteomes" id="UP001430953">
    <property type="component" value="Unassembled WGS sequence"/>
</dbReference>